<proteinExistence type="predicted"/>
<reference evidence="3" key="1">
    <citation type="journal article" date="2023" name="Proc. Natl. Acad. Sci. U.S.A.">
        <title>Genomic and structural basis for evolution of tropane alkaloid biosynthesis.</title>
        <authorList>
            <person name="Wanga Y.-J."/>
            <person name="Taina T."/>
            <person name="Yua J.-Y."/>
            <person name="Lia J."/>
            <person name="Xua B."/>
            <person name="Chenc J."/>
            <person name="D'Auriad J.C."/>
            <person name="Huanga J.-P."/>
            <person name="Huanga S.-X."/>
        </authorList>
    </citation>
    <scope>NUCLEOTIDE SEQUENCE [LARGE SCALE GENOMIC DNA]</scope>
    <source>
        <strain evidence="3">cv. KIB-2019</strain>
    </source>
</reference>
<name>A0A9Q1RPA6_9SOLA</name>
<evidence type="ECO:0000313" key="3">
    <source>
        <dbReference type="Proteomes" id="UP001152561"/>
    </source>
</evidence>
<comment type="caution">
    <text evidence="2">The sequence shown here is derived from an EMBL/GenBank/DDBJ whole genome shotgun (WGS) entry which is preliminary data.</text>
</comment>
<accession>A0A9Q1RPA6</accession>
<evidence type="ECO:0000256" key="1">
    <source>
        <dbReference type="SAM" id="MobiDB-lite"/>
    </source>
</evidence>
<dbReference type="AlphaFoldDB" id="A0A9Q1RPA6"/>
<feature type="compositionally biased region" description="Polar residues" evidence="1">
    <location>
        <begin position="1"/>
        <end position="11"/>
    </location>
</feature>
<sequence length="140" mass="15451">MSFQELPLQSDTEMKSLPKEKSTCRSDVEEEAFLKGNTDSNSYPEVDEVNIGSEKCQVVLSEILCASSPVSSSIQYKHKVGGLDETVVAINAKYSMDEGWKSHYQQNLSAIDSPDLSLQLASFFQKCNEILGGFEGSQDQ</sequence>
<feature type="region of interest" description="Disordered" evidence="1">
    <location>
        <begin position="1"/>
        <end position="46"/>
    </location>
</feature>
<evidence type="ECO:0000313" key="2">
    <source>
        <dbReference type="EMBL" id="KAJ8565987.1"/>
    </source>
</evidence>
<gene>
    <name evidence="2" type="ORF">K7X08_008563</name>
</gene>
<dbReference type="EMBL" id="JAJAGQ010000004">
    <property type="protein sequence ID" value="KAJ8565987.1"/>
    <property type="molecule type" value="Genomic_DNA"/>
</dbReference>
<organism evidence="2 3">
    <name type="scientific">Anisodus acutangulus</name>
    <dbReference type="NCBI Taxonomy" id="402998"/>
    <lineage>
        <taxon>Eukaryota</taxon>
        <taxon>Viridiplantae</taxon>
        <taxon>Streptophyta</taxon>
        <taxon>Embryophyta</taxon>
        <taxon>Tracheophyta</taxon>
        <taxon>Spermatophyta</taxon>
        <taxon>Magnoliopsida</taxon>
        <taxon>eudicotyledons</taxon>
        <taxon>Gunneridae</taxon>
        <taxon>Pentapetalae</taxon>
        <taxon>asterids</taxon>
        <taxon>lamiids</taxon>
        <taxon>Solanales</taxon>
        <taxon>Solanaceae</taxon>
        <taxon>Solanoideae</taxon>
        <taxon>Hyoscyameae</taxon>
        <taxon>Anisodus</taxon>
    </lineage>
</organism>
<dbReference type="OrthoDB" id="62853at2759"/>
<keyword evidence="3" id="KW-1185">Reference proteome</keyword>
<protein>
    <submittedName>
        <fullName evidence="2">Uncharacterized protein</fullName>
    </submittedName>
</protein>
<feature type="compositionally biased region" description="Basic and acidic residues" evidence="1">
    <location>
        <begin position="12"/>
        <end position="27"/>
    </location>
</feature>
<dbReference type="Proteomes" id="UP001152561">
    <property type="component" value="Unassembled WGS sequence"/>
</dbReference>